<evidence type="ECO:0000256" key="5">
    <source>
        <dbReference type="SAM" id="MobiDB-lite"/>
    </source>
</evidence>
<evidence type="ECO:0000256" key="1">
    <source>
        <dbReference type="ARBA" id="ARBA00004141"/>
    </source>
</evidence>
<dbReference type="InterPro" id="IPR022535">
    <property type="entry name" value="Golgi_pH-regulator_cons_dom"/>
</dbReference>
<feature type="transmembrane region" description="Helical" evidence="6">
    <location>
        <begin position="122"/>
        <end position="149"/>
    </location>
</feature>
<feature type="transmembrane region" description="Helical" evidence="6">
    <location>
        <begin position="390"/>
        <end position="411"/>
    </location>
</feature>
<evidence type="ECO:0000256" key="4">
    <source>
        <dbReference type="ARBA" id="ARBA00023136"/>
    </source>
</evidence>
<dbReference type="GO" id="GO:0016020">
    <property type="term" value="C:membrane"/>
    <property type="evidence" value="ECO:0007669"/>
    <property type="project" value="UniProtKB-SubCell"/>
</dbReference>
<feature type="transmembrane region" description="Helical" evidence="6">
    <location>
        <begin position="327"/>
        <end position="349"/>
    </location>
</feature>
<feature type="transmembrane region" description="Helical" evidence="6">
    <location>
        <begin position="423"/>
        <end position="443"/>
    </location>
</feature>
<evidence type="ECO:0000259" key="8">
    <source>
        <dbReference type="Pfam" id="PF12430"/>
    </source>
</evidence>
<feature type="domain" description="Golgi pH regulator conserved" evidence="9">
    <location>
        <begin position="195"/>
        <end position="259"/>
    </location>
</feature>
<dbReference type="EMBL" id="KZ302005">
    <property type="protein sequence ID" value="PFH50378.1"/>
    <property type="molecule type" value="Genomic_DNA"/>
</dbReference>
<dbReference type="Pfam" id="PF12537">
    <property type="entry name" value="GPHR_N"/>
    <property type="match status" value="1"/>
</dbReference>
<protein>
    <recommendedName>
        <fullName evidence="12">Abscisic acid G-protein coupled receptor-like domain-containing protein</fullName>
    </recommendedName>
</protein>
<evidence type="ECO:0000256" key="2">
    <source>
        <dbReference type="ARBA" id="ARBA00022692"/>
    </source>
</evidence>
<dbReference type="InterPro" id="IPR015672">
    <property type="entry name" value="GPHR/GTG"/>
</dbReference>
<feature type="signal peptide" evidence="7">
    <location>
        <begin position="1"/>
        <end position="30"/>
    </location>
</feature>
<dbReference type="PANTHER" id="PTHR15948">
    <property type="entry name" value="G-PROTEIN COUPLED RECEPTOR 89-RELATED"/>
    <property type="match status" value="1"/>
</dbReference>
<organism evidence="10 11">
    <name type="scientific">Amanita thiersii Skay4041</name>
    <dbReference type="NCBI Taxonomy" id="703135"/>
    <lineage>
        <taxon>Eukaryota</taxon>
        <taxon>Fungi</taxon>
        <taxon>Dikarya</taxon>
        <taxon>Basidiomycota</taxon>
        <taxon>Agaricomycotina</taxon>
        <taxon>Agaricomycetes</taxon>
        <taxon>Agaricomycetidae</taxon>
        <taxon>Agaricales</taxon>
        <taxon>Pluteineae</taxon>
        <taxon>Amanitaceae</taxon>
        <taxon>Amanita</taxon>
    </lineage>
</organism>
<gene>
    <name evidence="10" type="ORF">AMATHDRAFT_61214</name>
</gene>
<feature type="transmembrane region" description="Helical" evidence="6">
    <location>
        <begin position="161"/>
        <end position="182"/>
    </location>
</feature>
<feature type="domain" description="Abscisic acid G-protein coupled receptor-like" evidence="8">
    <location>
        <begin position="317"/>
        <end position="504"/>
    </location>
</feature>
<dbReference type="InterPro" id="IPR025969">
    <property type="entry name" value="ABA_GPCR_dom"/>
</dbReference>
<comment type="subcellular location">
    <subcellularLocation>
        <location evidence="1">Membrane</location>
        <topology evidence="1">Multi-pass membrane protein</topology>
    </subcellularLocation>
</comment>
<evidence type="ECO:0000313" key="11">
    <source>
        <dbReference type="Proteomes" id="UP000242287"/>
    </source>
</evidence>
<evidence type="ECO:0000259" key="9">
    <source>
        <dbReference type="Pfam" id="PF12537"/>
    </source>
</evidence>
<feature type="compositionally biased region" description="Polar residues" evidence="5">
    <location>
        <begin position="63"/>
        <end position="72"/>
    </location>
</feature>
<accession>A0A2A9NJY5</accession>
<feature type="transmembrane region" description="Helical" evidence="6">
    <location>
        <begin position="202"/>
        <end position="225"/>
    </location>
</feature>
<dbReference type="OrthoDB" id="264392at2759"/>
<evidence type="ECO:0000256" key="6">
    <source>
        <dbReference type="SAM" id="Phobius"/>
    </source>
</evidence>
<name>A0A2A9NJY5_9AGAR</name>
<feature type="region of interest" description="Disordered" evidence="5">
    <location>
        <begin position="42"/>
        <end position="72"/>
    </location>
</feature>
<keyword evidence="11" id="KW-1185">Reference proteome</keyword>
<keyword evidence="2 6" id="KW-0812">Transmembrane</keyword>
<sequence>MPIQHIAQNTSLVFLRLLLFSACNKYLSRSLYPDLTNLSLEGPPGHASSEPEPSIELGPLPSPATTPLHRTTQHIPSSQKALHYAVSRILFSLSLTESCIMFLLLIFQAMDLLSPRTRLHHWRYSLMFLMVSILILVPLSVSMLLMVGLQTSQGPGNRRLLGFRIGISFVPVATFLFALLQIPLPDGFVPLDMSMNVLSRLLILGTITLGLLSGFGAISNSWGFIPFLSSAKPTPTEHQITTAEYSLASIRNDLRERRATAEQQDIQGSESWLSRVGATFRPNSEYMQEIRGLEALEYQMARNLESMREFRNAAKFSVTFRGRLYRVFGRLFAVYCIIRTINSLANIILPTRRQASISTTYPDIISELIVYILSLFYTRQDIQIEDIMRISRQLSLVFVGIIILTSIRLVLRGVTRALRVTSRRLGASLMLLILAQLMGIYLLSTLVQMRASFPPPPKLPDGNDNTEAINLFSTIPAYEVFGSLFDWSFLLAAGVSAFVRWGAQKMNEAGEV</sequence>
<proteinExistence type="predicted"/>
<dbReference type="AlphaFoldDB" id="A0A2A9NJY5"/>
<keyword evidence="3 6" id="KW-1133">Transmembrane helix</keyword>
<dbReference type="Proteomes" id="UP000242287">
    <property type="component" value="Unassembled WGS sequence"/>
</dbReference>
<evidence type="ECO:0000313" key="10">
    <source>
        <dbReference type="EMBL" id="PFH50378.1"/>
    </source>
</evidence>
<evidence type="ECO:0000256" key="3">
    <source>
        <dbReference type="ARBA" id="ARBA00022989"/>
    </source>
</evidence>
<keyword evidence="7" id="KW-0732">Signal</keyword>
<dbReference type="Pfam" id="PF12430">
    <property type="entry name" value="ABA_GPCR"/>
    <property type="match status" value="1"/>
</dbReference>
<reference evidence="10 11" key="1">
    <citation type="submission" date="2014-02" db="EMBL/GenBank/DDBJ databases">
        <title>Transposable element dynamics among asymbiotic and ectomycorrhizal Amanita fungi.</title>
        <authorList>
            <consortium name="DOE Joint Genome Institute"/>
            <person name="Hess J."/>
            <person name="Skrede I."/>
            <person name="Wolfe B."/>
            <person name="LaButti K."/>
            <person name="Ohm R.A."/>
            <person name="Grigoriev I.V."/>
            <person name="Pringle A."/>
        </authorList>
    </citation>
    <scope>NUCLEOTIDE SEQUENCE [LARGE SCALE GENOMIC DNA]</scope>
    <source>
        <strain evidence="10 11">SKay4041</strain>
    </source>
</reference>
<evidence type="ECO:0008006" key="12">
    <source>
        <dbReference type="Google" id="ProtNLM"/>
    </source>
</evidence>
<evidence type="ECO:0000256" key="7">
    <source>
        <dbReference type="SAM" id="SignalP"/>
    </source>
</evidence>
<feature type="chain" id="PRO_5012202611" description="Abscisic acid G-protein coupled receptor-like domain-containing protein" evidence="7">
    <location>
        <begin position="31"/>
        <end position="512"/>
    </location>
</feature>
<dbReference type="PANTHER" id="PTHR15948:SF0">
    <property type="entry name" value="GOLGI PH REGULATOR A-RELATED"/>
    <property type="match status" value="1"/>
</dbReference>
<feature type="transmembrane region" description="Helical" evidence="6">
    <location>
        <begin position="89"/>
        <end position="110"/>
    </location>
</feature>
<keyword evidence="4 6" id="KW-0472">Membrane</keyword>